<proteinExistence type="predicted"/>
<dbReference type="EMBL" id="JBHSBI010000003">
    <property type="protein sequence ID" value="MFC4006900.1"/>
    <property type="molecule type" value="Genomic_DNA"/>
</dbReference>
<reference evidence="4" key="1">
    <citation type="journal article" date="2019" name="Int. J. Syst. Evol. Microbiol.">
        <title>The Global Catalogue of Microorganisms (GCM) 10K type strain sequencing project: providing services to taxonomists for standard genome sequencing and annotation.</title>
        <authorList>
            <consortium name="The Broad Institute Genomics Platform"/>
            <consortium name="The Broad Institute Genome Sequencing Center for Infectious Disease"/>
            <person name="Wu L."/>
            <person name="Ma J."/>
        </authorList>
    </citation>
    <scope>NUCLEOTIDE SEQUENCE [LARGE SCALE GENOMIC DNA]</scope>
    <source>
        <strain evidence="4">TBRC 1276</strain>
    </source>
</reference>
<dbReference type="InterPro" id="IPR056726">
    <property type="entry name" value="DUF7824"/>
</dbReference>
<dbReference type="Proteomes" id="UP001595851">
    <property type="component" value="Unassembled WGS sequence"/>
</dbReference>
<accession>A0ABV8G1L5</accession>
<feature type="compositionally biased region" description="Basic and acidic residues" evidence="1">
    <location>
        <begin position="570"/>
        <end position="580"/>
    </location>
</feature>
<name>A0ABV8G1L5_9ACTN</name>
<dbReference type="Pfam" id="PF25148">
    <property type="entry name" value="DUF7824"/>
    <property type="match status" value="1"/>
</dbReference>
<organism evidence="3 4">
    <name type="scientific">Nonomuraea purpurea</name>
    <dbReference type="NCBI Taxonomy" id="1849276"/>
    <lineage>
        <taxon>Bacteria</taxon>
        <taxon>Bacillati</taxon>
        <taxon>Actinomycetota</taxon>
        <taxon>Actinomycetes</taxon>
        <taxon>Streptosporangiales</taxon>
        <taxon>Streptosporangiaceae</taxon>
        <taxon>Nonomuraea</taxon>
    </lineage>
</organism>
<gene>
    <name evidence="3" type="ORF">ACFOY2_06695</name>
</gene>
<evidence type="ECO:0000256" key="1">
    <source>
        <dbReference type="SAM" id="MobiDB-lite"/>
    </source>
</evidence>
<keyword evidence="4" id="KW-1185">Reference proteome</keyword>
<dbReference type="RefSeq" id="WP_379527048.1">
    <property type="nucleotide sequence ID" value="NZ_JBHSBI010000003.1"/>
</dbReference>
<protein>
    <submittedName>
        <fullName evidence="3">DUF6493 family protein</fullName>
    </submittedName>
</protein>
<sequence length="957" mass="104912">MSGWDSVGEAVGAGDAARMAEEVLRLDTAERREVASLLPRHIGPARQAAHARFDRLQEQAAAETERVRTEIVAARVAGGLSEQEANHAWWRWGTPGLPSVDWRMRENWIAPMRVAGAGTLGGAAAVAAWIFRRDFSGWDQSLPLEPLLRVITARPAPWQADLAVRLAARLRGTRQQQEDGTVELTLELLRRTGAQPPDHEPLVAAWASTPPDLENDPLAQHLIPRLFEAEGVGRALRDDRGEEREGRRSWLRALRELADAGRIEREMLVDGCLRRFLRGGTATDLRFFVRLHDLLDPVRSPERTRDYLRLLPAAPGPVAELALRRLRGPGASGVALSGEEVKEAVEALLFRSESKLVRAGLTLLQQAAREAGDDLDPLAPALASAFLCESYEVKERSVRLAVKYAGRLTPVGAETVGEAAGLLPPELAALLAQAYGAADTVAEPADDFEAVELPAFEAPGRSPFPEALENLAGTFDQLYEECSFDRWLDGFVRYPQARKAPIHPTDLYAYREWHNLAHWTEALLREAADPGREPSVAHHEAPAGQRPGLLMRVREGLTESLAGLGLTLTDAEHGPPREGARLFLTHEPSPQEGGPHERLPARSRVAPLHWLMLLRCAEIHAALKEGTLPAYLLATPTHISGHIDPAELVARIEGYERAGVRPLPADLAQALLRLPREVDSDVVARAARLASTCEAGVALKGWLRRRPEPETHVEWPRADTPSGARAGRPVLWPRPRVRLEPMGIPVLDTLMADLSRVDIRGFGGYWPAWRLMLPSDREVVAMLFLAELFPGRNLGHLEQYVAPLCHQDGPVGEGMALLLGMLASVRDWNEERCRELLLRAAATGCLPAGECGRQLGLCLRTVGITMSQVSSALEYCARRGAHREVWEIMSGLLPVFLPEPGERATSAHTRALEFAAEAARWAGARGTIPQVAGIAARKGSSGLIRAARRLHEHLDRA</sequence>
<feature type="region of interest" description="Disordered" evidence="1">
    <location>
        <begin position="567"/>
        <end position="599"/>
    </location>
</feature>
<evidence type="ECO:0000313" key="4">
    <source>
        <dbReference type="Proteomes" id="UP001595851"/>
    </source>
</evidence>
<evidence type="ECO:0000259" key="2">
    <source>
        <dbReference type="Pfam" id="PF25148"/>
    </source>
</evidence>
<comment type="caution">
    <text evidence="3">The sequence shown here is derived from an EMBL/GenBank/DDBJ whole genome shotgun (WGS) entry which is preliminary data.</text>
</comment>
<evidence type="ECO:0000313" key="3">
    <source>
        <dbReference type="EMBL" id="MFC4006900.1"/>
    </source>
</evidence>
<feature type="domain" description="DUF7824" evidence="2">
    <location>
        <begin position="614"/>
        <end position="689"/>
    </location>
</feature>